<sequence>MEVVNKTQYDENLSDELLSEEVSSGSIRHSEKILINMSENSLSNKKRKKNSFMSESSLNLLHEEEEFKKSDNLDSQKPKISSLNNQKRARNNSSQINYLKPNSSLKQEISHLLKHAALIRIRKMSENCEHKESSKEDLRK</sequence>
<feature type="compositionally biased region" description="Polar residues" evidence="1">
    <location>
        <begin position="78"/>
        <end position="98"/>
    </location>
</feature>
<keyword evidence="3" id="KW-1185">Reference proteome</keyword>
<protein>
    <submittedName>
        <fullName evidence="2">Uncharacterized protein</fullName>
    </submittedName>
</protein>
<evidence type="ECO:0000313" key="2">
    <source>
        <dbReference type="EMBL" id="CAI2370228.1"/>
    </source>
</evidence>
<evidence type="ECO:0000313" key="3">
    <source>
        <dbReference type="Proteomes" id="UP001295684"/>
    </source>
</evidence>
<organism evidence="2 3">
    <name type="scientific">Euplotes crassus</name>
    <dbReference type="NCBI Taxonomy" id="5936"/>
    <lineage>
        <taxon>Eukaryota</taxon>
        <taxon>Sar</taxon>
        <taxon>Alveolata</taxon>
        <taxon>Ciliophora</taxon>
        <taxon>Intramacronucleata</taxon>
        <taxon>Spirotrichea</taxon>
        <taxon>Hypotrichia</taxon>
        <taxon>Euplotida</taxon>
        <taxon>Euplotidae</taxon>
        <taxon>Moneuplotes</taxon>
    </lineage>
</organism>
<feature type="region of interest" description="Disordered" evidence="1">
    <location>
        <begin position="67"/>
        <end position="98"/>
    </location>
</feature>
<reference evidence="2" key="1">
    <citation type="submission" date="2023-07" db="EMBL/GenBank/DDBJ databases">
        <authorList>
            <consortium name="AG Swart"/>
            <person name="Singh M."/>
            <person name="Singh A."/>
            <person name="Seah K."/>
            <person name="Emmerich C."/>
        </authorList>
    </citation>
    <scope>NUCLEOTIDE SEQUENCE</scope>
    <source>
        <strain evidence="2">DP1</strain>
    </source>
</reference>
<dbReference type="Proteomes" id="UP001295684">
    <property type="component" value="Unassembled WGS sequence"/>
</dbReference>
<dbReference type="AlphaFoldDB" id="A0AAD1XFI8"/>
<feature type="compositionally biased region" description="Basic and acidic residues" evidence="1">
    <location>
        <begin position="67"/>
        <end position="77"/>
    </location>
</feature>
<proteinExistence type="predicted"/>
<evidence type="ECO:0000256" key="1">
    <source>
        <dbReference type="SAM" id="MobiDB-lite"/>
    </source>
</evidence>
<gene>
    <name evidence="2" type="ORF">ECRASSUSDP1_LOCUS11536</name>
</gene>
<comment type="caution">
    <text evidence="2">The sequence shown here is derived from an EMBL/GenBank/DDBJ whole genome shotgun (WGS) entry which is preliminary data.</text>
</comment>
<accession>A0AAD1XFI8</accession>
<name>A0AAD1XFI8_EUPCR</name>
<dbReference type="EMBL" id="CAMPGE010011392">
    <property type="protein sequence ID" value="CAI2370228.1"/>
    <property type="molecule type" value="Genomic_DNA"/>
</dbReference>